<accession>A0A229UIP5</accession>
<dbReference type="PIRSF" id="PIRSF016719">
    <property type="entry name" value="UCP016719"/>
    <property type="match status" value="1"/>
</dbReference>
<comment type="caution">
    <text evidence="3">The sequence shown here is derived from an EMBL/GenBank/DDBJ whole genome shotgun (WGS) entry which is preliminary data.</text>
</comment>
<dbReference type="PANTHER" id="PTHR42915:SF1">
    <property type="entry name" value="PEPTIDOGLYCAN BETA-N-ACETYLMURAMIDASE NAMZ"/>
    <property type="match status" value="1"/>
</dbReference>
<dbReference type="Gene3D" id="3.90.1150.140">
    <property type="match status" value="1"/>
</dbReference>
<dbReference type="Pfam" id="PF20732">
    <property type="entry name" value="NamZ_C"/>
    <property type="match status" value="1"/>
</dbReference>
<name>A0A229UIP5_9BACL</name>
<dbReference type="EMBL" id="NMQW01000049">
    <property type="protein sequence ID" value="OXM83234.1"/>
    <property type="molecule type" value="Genomic_DNA"/>
</dbReference>
<dbReference type="Pfam" id="PF07075">
    <property type="entry name" value="NamZ_N"/>
    <property type="match status" value="1"/>
</dbReference>
<dbReference type="InterPro" id="IPR048503">
    <property type="entry name" value="NamZ_C"/>
</dbReference>
<dbReference type="InterPro" id="IPR008302">
    <property type="entry name" value="NamZ"/>
</dbReference>
<reference evidence="3 4" key="1">
    <citation type="submission" date="2017-07" db="EMBL/GenBank/DDBJ databases">
        <title>Genome sequencing and assembly of Paenibacillus rigui.</title>
        <authorList>
            <person name="Mayilraj S."/>
        </authorList>
    </citation>
    <scope>NUCLEOTIDE SEQUENCE [LARGE SCALE GENOMIC DNA]</scope>
    <source>
        <strain evidence="3 4">JCM 16352</strain>
    </source>
</reference>
<organism evidence="3 4">
    <name type="scientific">Paenibacillus rigui</name>
    <dbReference type="NCBI Taxonomy" id="554312"/>
    <lineage>
        <taxon>Bacteria</taxon>
        <taxon>Bacillati</taxon>
        <taxon>Bacillota</taxon>
        <taxon>Bacilli</taxon>
        <taxon>Bacillales</taxon>
        <taxon>Paenibacillaceae</taxon>
        <taxon>Paenibacillus</taxon>
    </lineage>
</organism>
<evidence type="ECO:0000313" key="3">
    <source>
        <dbReference type="EMBL" id="OXM83234.1"/>
    </source>
</evidence>
<gene>
    <name evidence="3" type="ORF">CF651_26235</name>
</gene>
<keyword evidence="4" id="KW-1185">Reference proteome</keyword>
<feature type="domain" description="Peptidoglycan beta-N-acetylmuramidase NamZ C-terminal" evidence="2">
    <location>
        <begin position="231"/>
        <end position="387"/>
    </location>
</feature>
<dbReference type="PANTHER" id="PTHR42915">
    <property type="entry name" value="HYPOTHETICAL 460 KDA PROTEIN IN FEUA-SIGW INTERGENIC REGION [PRECURSOR]"/>
    <property type="match status" value="1"/>
</dbReference>
<dbReference type="RefSeq" id="WP_094017826.1">
    <property type="nucleotide sequence ID" value="NZ_NMQW01000049.1"/>
</dbReference>
<evidence type="ECO:0000259" key="1">
    <source>
        <dbReference type="Pfam" id="PF07075"/>
    </source>
</evidence>
<evidence type="ECO:0000259" key="2">
    <source>
        <dbReference type="Pfam" id="PF20732"/>
    </source>
</evidence>
<dbReference type="AlphaFoldDB" id="A0A229UIP5"/>
<dbReference type="Proteomes" id="UP000215509">
    <property type="component" value="Unassembled WGS sequence"/>
</dbReference>
<dbReference type="Gene3D" id="3.40.50.12170">
    <property type="entry name" value="Uncharacterised protein PF07075, DUF1343"/>
    <property type="match status" value="1"/>
</dbReference>
<sequence length="396" mass="44614">MSHAVQVGADQLPSMGSKLLRNKRFALLTNPTGIDSKFRSTIDLCHQIDGAELTALFACEHGLRNEKQAGIYFEDELDPVYGIPVYSLYGTNRKPTAAMLQNIDAVVYDIQDLGIRFYTYLTTLVYMMQSCAEHKVELIVLDRPNPLGGCRIEGGLLEEGFFSMVGAWKMPVLSGMTIGEFARLVNSQLEQPCELQVVPLIGWNRSMEYPDTGLPWVMPSPNMPTIDTVRVYAANCLYEGTNVSEGRGTTKPFEMIGAPWMQHQRVCDAMNDMQLPGVWFQPVTFTPSFKKHTGLLCNGVMTYVTDKVQFRSAETGLRLLHQIQSMHPGEFDWYRGNEEGLPFIDILTGSDQVRTTLHETGAVERIIAGWRKDCEAWKQLRKPYLLYEEPEDAVHG</sequence>
<dbReference type="OrthoDB" id="9801061at2"/>
<dbReference type="InterPro" id="IPR048502">
    <property type="entry name" value="NamZ_N"/>
</dbReference>
<proteinExistence type="predicted"/>
<evidence type="ECO:0000313" key="4">
    <source>
        <dbReference type="Proteomes" id="UP000215509"/>
    </source>
</evidence>
<dbReference type="GO" id="GO:0033922">
    <property type="term" value="F:peptidoglycan beta-N-acetylmuramidase activity"/>
    <property type="evidence" value="ECO:0007669"/>
    <property type="project" value="InterPro"/>
</dbReference>
<feature type="domain" description="Peptidoglycan beta-N-acetylmuramidase NamZ N-terminal" evidence="1">
    <location>
        <begin position="26"/>
        <end position="226"/>
    </location>
</feature>
<protein>
    <recommendedName>
        <fullName evidence="5">DUF1343 domain-containing protein</fullName>
    </recommendedName>
</protein>
<evidence type="ECO:0008006" key="5">
    <source>
        <dbReference type="Google" id="ProtNLM"/>
    </source>
</evidence>